<accession>A0A0P0VLJ6</accession>
<evidence type="ECO:0000313" key="3">
    <source>
        <dbReference type="Proteomes" id="UP000059680"/>
    </source>
</evidence>
<dbReference type="AlphaFoldDB" id="A0A0P0VLJ6"/>
<reference evidence="2 3" key="3">
    <citation type="journal article" date="2013" name="Rice">
        <title>Improvement of the Oryza sativa Nipponbare reference genome using next generation sequence and optical map data.</title>
        <authorList>
            <person name="Kawahara Y."/>
            <person name="de la Bastide M."/>
            <person name="Hamilton J.P."/>
            <person name="Kanamori H."/>
            <person name="McCombie W.R."/>
            <person name="Ouyang S."/>
            <person name="Schwartz D.C."/>
            <person name="Tanaka T."/>
            <person name="Wu J."/>
            <person name="Zhou S."/>
            <person name="Childs K.L."/>
            <person name="Davidson R.M."/>
            <person name="Lin H."/>
            <person name="Quesada-Ocampo L."/>
            <person name="Vaillancourt B."/>
            <person name="Sakai H."/>
            <person name="Lee S.S."/>
            <person name="Kim J."/>
            <person name="Numa H."/>
            <person name="Itoh T."/>
            <person name="Buell C.R."/>
            <person name="Matsumoto T."/>
        </authorList>
    </citation>
    <scope>NUCLEOTIDE SEQUENCE [LARGE SCALE GENOMIC DNA]</scope>
    <source>
        <strain evidence="3">cv. Nipponbare</strain>
    </source>
</reference>
<feature type="non-terminal residue" evidence="2">
    <location>
        <position position="1"/>
    </location>
</feature>
<feature type="region of interest" description="Disordered" evidence="1">
    <location>
        <begin position="1"/>
        <end position="37"/>
    </location>
</feature>
<dbReference type="Proteomes" id="UP000059680">
    <property type="component" value="Chromosome 2"/>
</dbReference>
<feature type="compositionally biased region" description="Basic residues" evidence="1">
    <location>
        <begin position="1"/>
        <end position="11"/>
    </location>
</feature>
<gene>
    <name evidence="2" type="ordered locus">Os02g0611000</name>
    <name evidence="2" type="ORF">OSNPB_020611000</name>
</gene>
<proteinExistence type="predicted"/>
<name>A0A0P0VLJ6_ORYSJ</name>
<evidence type="ECO:0000256" key="1">
    <source>
        <dbReference type="SAM" id="MobiDB-lite"/>
    </source>
</evidence>
<keyword evidence="3" id="KW-1185">Reference proteome</keyword>
<reference evidence="3" key="1">
    <citation type="journal article" date="2005" name="Nature">
        <title>The map-based sequence of the rice genome.</title>
        <authorList>
            <consortium name="International rice genome sequencing project (IRGSP)"/>
            <person name="Matsumoto T."/>
            <person name="Wu J."/>
            <person name="Kanamori H."/>
            <person name="Katayose Y."/>
            <person name="Fujisawa M."/>
            <person name="Namiki N."/>
            <person name="Mizuno H."/>
            <person name="Yamamoto K."/>
            <person name="Antonio B.A."/>
            <person name="Baba T."/>
            <person name="Sakata K."/>
            <person name="Nagamura Y."/>
            <person name="Aoki H."/>
            <person name="Arikawa K."/>
            <person name="Arita K."/>
            <person name="Bito T."/>
            <person name="Chiden Y."/>
            <person name="Fujitsuka N."/>
            <person name="Fukunaka R."/>
            <person name="Hamada M."/>
            <person name="Harada C."/>
            <person name="Hayashi A."/>
            <person name="Hijishita S."/>
            <person name="Honda M."/>
            <person name="Hosokawa S."/>
            <person name="Ichikawa Y."/>
            <person name="Idonuma A."/>
            <person name="Iijima M."/>
            <person name="Ikeda M."/>
            <person name="Ikeno M."/>
            <person name="Ito K."/>
            <person name="Ito S."/>
            <person name="Ito T."/>
            <person name="Ito Y."/>
            <person name="Ito Y."/>
            <person name="Iwabuchi A."/>
            <person name="Kamiya K."/>
            <person name="Karasawa W."/>
            <person name="Kurita K."/>
            <person name="Katagiri S."/>
            <person name="Kikuta A."/>
            <person name="Kobayashi H."/>
            <person name="Kobayashi N."/>
            <person name="Machita K."/>
            <person name="Maehara T."/>
            <person name="Masukawa M."/>
            <person name="Mizubayashi T."/>
            <person name="Mukai Y."/>
            <person name="Nagasaki H."/>
            <person name="Nagata Y."/>
            <person name="Naito S."/>
            <person name="Nakashima M."/>
            <person name="Nakama Y."/>
            <person name="Nakamichi Y."/>
            <person name="Nakamura M."/>
            <person name="Meguro A."/>
            <person name="Negishi M."/>
            <person name="Ohta I."/>
            <person name="Ohta T."/>
            <person name="Okamoto M."/>
            <person name="Ono N."/>
            <person name="Saji S."/>
            <person name="Sakaguchi M."/>
            <person name="Sakai K."/>
            <person name="Shibata M."/>
            <person name="Shimokawa T."/>
            <person name="Song J."/>
            <person name="Takazaki Y."/>
            <person name="Terasawa K."/>
            <person name="Tsugane M."/>
            <person name="Tsuji K."/>
            <person name="Ueda S."/>
            <person name="Waki K."/>
            <person name="Yamagata H."/>
            <person name="Yamamoto M."/>
            <person name="Yamamoto S."/>
            <person name="Yamane H."/>
            <person name="Yoshiki S."/>
            <person name="Yoshihara R."/>
            <person name="Yukawa K."/>
            <person name="Zhong H."/>
            <person name="Yano M."/>
            <person name="Yuan Q."/>
            <person name="Ouyang S."/>
            <person name="Liu J."/>
            <person name="Jones K.M."/>
            <person name="Gansberger K."/>
            <person name="Moffat K."/>
            <person name="Hill J."/>
            <person name="Bera J."/>
            <person name="Fadrosh D."/>
            <person name="Jin S."/>
            <person name="Johri S."/>
            <person name="Kim M."/>
            <person name="Overton L."/>
            <person name="Reardon M."/>
            <person name="Tsitrin T."/>
            <person name="Vuong H."/>
            <person name="Weaver B."/>
            <person name="Ciecko A."/>
            <person name="Tallon L."/>
            <person name="Jackson J."/>
            <person name="Pai G."/>
            <person name="Aken S.V."/>
            <person name="Utterback T."/>
            <person name="Reidmuller S."/>
            <person name="Feldblyum T."/>
            <person name="Hsiao J."/>
            <person name="Zismann V."/>
            <person name="Iobst S."/>
            <person name="de Vazeille A.R."/>
            <person name="Buell C.R."/>
            <person name="Ying K."/>
            <person name="Li Y."/>
            <person name="Lu T."/>
            <person name="Huang Y."/>
            <person name="Zhao Q."/>
            <person name="Feng Q."/>
            <person name="Zhang L."/>
            <person name="Zhu J."/>
            <person name="Weng Q."/>
            <person name="Mu J."/>
            <person name="Lu Y."/>
            <person name="Fan D."/>
            <person name="Liu Y."/>
            <person name="Guan J."/>
            <person name="Zhang Y."/>
            <person name="Yu S."/>
            <person name="Liu X."/>
            <person name="Zhang Y."/>
            <person name="Hong G."/>
            <person name="Han B."/>
            <person name="Choisne N."/>
            <person name="Demange N."/>
            <person name="Orjeda G."/>
            <person name="Samain S."/>
            <person name="Cattolico L."/>
            <person name="Pelletier E."/>
            <person name="Couloux A."/>
            <person name="Segurens B."/>
            <person name="Wincker P."/>
            <person name="D'Hont A."/>
            <person name="Scarpelli C."/>
            <person name="Weissenbach J."/>
            <person name="Salanoubat M."/>
            <person name="Quetier F."/>
            <person name="Yu Y."/>
            <person name="Kim H.R."/>
            <person name="Rambo T."/>
            <person name="Currie J."/>
            <person name="Collura K."/>
            <person name="Luo M."/>
            <person name="Yang T."/>
            <person name="Ammiraju J.S.S."/>
            <person name="Engler F."/>
            <person name="Soderlund C."/>
            <person name="Wing R.A."/>
            <person name="Palmer L.E."/>
            <person name="de la Bastide M."/>
            <person name="Spiegel L."/>
            <person name="Nascimento L."/>
            <person name="Zutavern T."/>
            <person name="O'Shaughnessy A."/>
            <person name="Dike S."/>
            <person name="Dedhia N."/>
            <person name="Preston R."/>
            <person name="Balija V."/>
            <person name="McCombie W.R."/>
            <person name="Chow T."/>
            <person name="Chen H."/>
            <person name="Chung M."/>
            <person name="Chen C."/>
            <person name="Shaw J."/>
            <person name="Wu H."/>
            <person name="Hsiao K."/>
            <person name="Chao Y."/>
            <person name="Chu M."/>
            <person name="Cheng C."/>
            <person name="Hour A."/>
            <person name="Lee P."/>
            <person name="Lin S."/>
            <person name="Lin Y."/>
            <person name="Liou J."/>
            <person name="Liu S."/>
            <person name="Hsing Y."/>
            <person name="Raghuvanshi S."/>
            <person name="Mohanty A."/>
            <person name="Bharti A.K."/>
            <person name="Gaur A."/>
            <person name="Gupta V."/>
            <person name="Kumar D."/>
            <person name="Ravi V."/>
            <person name="Vij S."/>
            <person name="Kapur A."/>
            <person name="Khurana P."/>
            <person name="Khurana P."/>
            <person name="Khurana J.P."/>
            <person name="Tyagi A.K."/>
            <person name="Gaikwad K."/>
            <person name="Singh A."/>
            <person name="Dalal V."/>
            <person name="Srivastava S."/>
            <person name="Dixit A."/>
            <person name="Pal A.K."/>
            <person name="Ghazi I.A."/>
            <person name="Yadav M."/>
            <person name="Pandit A."/>
            <person name="Bhargava A."/>
            <person name="Sureshbabu K."/>
            <person name="Batra K."/>
            <person name="Sharma T.R."/>
            <person name="Mohapatra T."/>
            <person name="Singh N.K."/>
            <person name="Messing J."/>
            <person name="Nelson A.B."/>
            <person name="Fuks G."/>
            <person name="Kavchok S."/>
            <person name="Keizer G."/>
            <person name="Linton E."/>
            <person name="Llaca V."/>
            <person name="Song R."/>
            <person name="Tanyolac B."/>
            <person name="Young S."/>
            <person name="Ho-Il K."/>
            <person name="Hahn J.H."/>
            <person name="Sangsakoo G."/>
            <person name="Vanavichit A."/>
            <person name="de Mattos Luiz.A.T."/>
            <person name="Zimmer P.D."/>
            <person name="Malone G."/>
            <person name="Dellagostin O."/>
            <person name="de Oliveira A.C."/>
            <person name="Bevan M."/>
            <person name="Bancroft I."/>
            <person name="Minx P."/>
            <person name="Cordum H."/>
            <person name="Wilson R."/>
            <person name="Cheng Z."/>
            <person name="Jin W."/>
            <person name="Jiang J."/>
            <person name="Leong S.A."/>
            <person name="Iwama H."/>
            <person name="Gojobori T."/>
            <person name="Itoh T."/>
            <person name="Niimura Y."/>
            <person name="Fujii Y."/>
            <person name="Habara T."/>
            <person name="Sakai H."/>
            <person name="Sato Y."/>
            <person name="Wilson G."/>
            <person name="Kumar K."/>
            <person name="McCouch S."/>
            <person name="Juretic N."/>
            <person name="Hoen D."/>
            <person name="Wright S."/>
            <person name="Bruskiewich R."/>
            <person name="Bureau T."/>
            <person name="Miyao A."/>
            <person name="Hirochika H."/>
            <person name="Nishikawa T."/>
            <person name="Kadowaki K."/>
            <person name="Sugiura M."/>
            <person name="Burr B."/>
            <person name="Sasaki T."/>
        </authorList>
    </citation>
    <scope>NUCLEOTIDE SEQUENCE [LARGE SCALE GENOMIC DNA]</scope>
    <source>
        <strain evidence="3">cv. Nipponbare</strain>
    </source>
</reference>
<organism evidence="2 3">
    <name type="scientific">Oryza sativa subsp. japonica</name>
    <name type="common">Rice</name>
    <dbReference type="NCBI Taxonomy" id="39947"/>
    <lineage>
        <taxon>Eukaryota</taxon>
        <taxon>Viridiplantae</taxon>
        <taxon>Streptophyta</taxon>
        <taxon>Embryophyta</taxon>
        <taxon>Tracheophyta</taxon>
        <taxon>Spermatophyta</taxon>
        <taxon>Magnoliopsida</taxon>
        <taxon>Liliopsida</taxon>
        <taxon>Poales</taxon>
        <taxon>Poaceae</taxon>
        <taxon>BOP clade</taxon>
        <taxon>Oryzoideae</taxon>
        <taxon>Oryzeae</taxon>
        <taxon>Oryzinae</taxon>
        <taxon>Oryza</taxon>
        <taxon>Oryza sativa</taxon>
    </lineage>
</organism>
<sequence>VSPTKHRRGRGRLLGVPPLRRATPAGNRAPRLPGDDGRGAYAILSRSFRSICGVPHRPLHPIWYPPARRHCCP</sequence>
<dbReference type="EMBL" id="AP014958">
    <property type="protein sequence ID" value="BAS79714.1"/>
    <property type="molecule type" value="Genomic_DNA"/>
</dbReference>
<dbReference type="Gramene" id="Os02t0611000-01">
    <property type="protein sequence ID" value="Os02t0611000-01"/>
    <property type="gene ID" value="Os02g0611000"/>
</dbReference>
<protein>
    <submittedName>
        <fullName evidence="2">Os02g0611000 protein</fullName>
    </submittedName>
</protein>
<dbReference type="ExpressionAtlas" id="A0A0P0VLJ6">
    <property type="expression patterns" value="baseline and differential"/>
</dbReference>
<evidence type="ECO:0000313" key="2">
    <source>
        <dbReference type="EMBL" id="BAS79714.1"/>
    </source>
</evidence>
<reference evidence="2 3" key="2">
    <citation type="journal article" date="2013" name="Plant Cell Physiol.">
        <title>Rice Annotation Project Database (RAP-DB): an integrative and interactive database for rice genomics.</title>
        <authorList>
            <person name="Sakai H."/>
            <person name="Lee S.S."/>
            <person name="Tanaka T."/>
            <person name="Numa H."/>
            <person name="Kim J."/>
            <person name="Kawahara Y."/>
            <person name="Wakimoto H."/>
            <person name="Yang C.C."/>
            <person name="Iwamoto M."/>
            <person name="Abe T."/>
            <person name="Yamada Y."/>
            <person name="Muto A."/>
            <person name="Inokuchi H."/>
            <person name="Ikemura T."/>
            <person name="Matsumoto T."/>
            <person name="Sasaki T."/>
            <person name="Itoh T."/>
        </authorList>
    </citation>
    <scope>NUCLEOTIDE SEQUENCE [LARGE SCALE GENOMIC DNA]</scope>
    <source>
        <strain evidence="3">cv. Nipponbare</strain>
    </source>
</reference>